<keyword evidence="4" id="KW-1185">Reference proteome</keyword>
<evidence type="ECO:0000256" key="1">
    <source>
        <dbReference type="SAM" id="SignalP"/>
    </source>
</evidence>
<dbReference type="InterPro" id="IPR005532">
    <property type="entry name" value="SUMF_dom"/>
</dbReference>
<name>A0ABT3N8E2_9BACT</name>
<dbReference type="InterPro" id="IPR016187">
    <property type="entry name" value="CTDL_fold"/>
</dbReference>
<protein>
    <submittedName>
        <fullName evidence="3">Formylglycine-generating enzyme family protein</fullName>
    </submittedName>
</protein>
<gene>
    <name evidence="3" type="ORF">OOT00_06990</name>
</gene>
<dbReference type="InterPro" id="IPR042095">
    <property type="entry name" value="SUMF_sf"/>
</dbReference>
<dbReference type="EMBL" id="JAPFPW010000006">
    <property type="protein sequence ID" value="MCW7753728.1"/>
    <property type="molecule type" value="Genomic_DNA"/>
</dbReference>
<dbReference type="Pfam" id="PF03781">
    <property type="entry name" value="FGE-sulfatase"/>
    <property type="match status" value="1"/>
</dbReference>
<accession>A0ABT3N8E2</accession>
<evidence type="ECO:0000259" key="2">
    <source>
        <dbReference type="Pfam" id="PF03781"/>
    </source>
</evidence>
<dbReference type="Gene3D" id="3.90.1580.10">
    <property type="entry name" value="paralog of FGE (formylglycine-generating enzyme)"/>
    <property type="match status" value="1"/>
</dbReference>
<dbReference type="SUPFAM" id="SSF56436">
    <property type="entry name" value="C-type lectin-like"/>
    <property type="match status" value="1"/>
</dbReference>
<dbReference type="PANTHER" id="PTHR23150:SF19">
    <property type="entry name" value="FORMYLGLYCINE-GENERATING ENZYME"/>
    <property type="match status" value="1"/>
</dbReference>
<dbReference type="PANTHER" id="PTHR23150">
    <property type="entry name" value="SULFATASE MODIFYING FACTOR 1, 2"/>
    <property type="match status" value="1"/>
</dbReference>
<dbReference type="RefSeq" id="WP_265424596.1">
    <property type="nucleotide sequence ID" value="NZ_JAPFPW010000006.1"/>
</dbReference>
<feature type="signal peptide" evidence="1">
    <location>
        <begin position="1"/>
        <end position="24"/>
    </location>
</feature>
<feature type="domain" description="Sulfatase-modifying factor enzyme-like" evidence="2">
    <location>
        <begin position="39"/>
        <end position="282"/>
    </location>
</feature>
<reference evidence="3 4" key="1">
    <citation type="submission" date="2022-11" db="EMBL/GenBank/DDBJ databases">
        <title>Desulfobotulus tamanensis H1 sp. nov. - anaerobic, alkaliphilic, sulphate reducing bacterium isolated from terrestrial mud volcano.</title>
        <authorList>
            <person name="Frolova A."/>
            <person name="Merkel A.Y."/>
            <person name="Slobodkin A.I."/>
        </authorList>
    </citation>
    <scope>NUCLEOTIDE SEQUENCE [LARGE SCALE GENOMIC DNA]</scope>
    <source>
        <strain evidence="3 4">H1</strain>
    </source>
</reference>
<dbReference type="Proteomes" id="UP001209681">
    <property type="component" value="Unassembled WGS sequence"/>
</dbReference>
<organism evidence="3 4">
    <name type="scientific">Desulfobotulus pelophilus</name>
    <dbReference type="NCBI Taxonomy" id="2823377"/>
    <lineage>
        <taxon>Bacteria</taxon>
        <taxon>Pseudomonadati</taxon>
        <taxon>Thermodesulfobacteriota</taxon>
        <taxon>Desulfobacteria</taxon>
        <taxon>Desulfobacterales</taxon>
        <taxon>Desulfobacteraceae</taxon>
        <taxon>Desulfobotulus</taxon>
    </lineage>
</organism>
<evidence type="ECO:0000313" key="4">
    <source>
        <dbReference type="Proteomes" id="UP001209681"/>
    </source>
</evidence>
<feature type="chain" id="PRO_5047097625" evidence="1">
    <location>
        <begin position="25"/>
        <end position="284"/>
    </location>
</feature>
<sequence>MSPFRRYYLYIFLLSAFSASLAAAAPPTFINSIEMPFSLIPAGSFQMGSPASEKGRRWDETLHTVHITRPFYISTTVVTQQQWFDIMGTTPSSASECGSDCPVENISWSDALQFIDKLNAREGTRSYRLPTEAEWEYACRAGSSSAFFNGPIHETTCTPMDPVLNLSGWYCGNTGVQKPAYHFRLQPVARKEPNAFGLYDTHGNVMEWCLDACENRSVLSRRAGVFTDTYKEGIRDPLSLKGSRRVVRGGAFFQSPEHSRSANRMAFHPETRRSYIGFRVVRVP</sequence>
<comment type="caution">
    <text evidence="3">The sequence shown here is derived from an EMBL/GenBank/DDBJ whole genome shotgun (WGS) entry which is preliminary data.</text>
</comment>
<dbReference type="InterPro" id="IPR051043">
    <property type="entry name" value="Sulfatase_Mod_Factor_Kinase"/>
</dbReference>
<keyword evidence="1" id="KW-0732">Signal</keyword>
<proteinExistence type="predicted"/>
<evidence type="ECO:0000313" key="3">
    <source>
        <dbReference type="EMBL" id="MCW7753728.1"/>
    </source>
</evidence>